<reference evidence="2 3" key="1">
    <citation type="submission" date="2019-03" db="EMBL/GenBank/DDBJ databases">
        <title>First draft genome of Liparis tanakae, snailfish: a comprehensive survey of snailfish specific genes.</title>
        <authorList>
            <person name="Kim W."/>
            <person name="Song I."/>
            <person name="Jeong J.-H."/>
            <person name="Kim D."/>
            <person name="Kim S."/>
            <person name="Ryu S."/>
            <person name="Song J.Y."/>
            <person name="Lee S.K."/>
        </authorList>
    </citation>
    <scope>NUCLEOTIDE SEQUENCE [LARGE SCALE GENOMIC DNA]</scope>
    <source>
        <tissue evidence="2">Muscle</tissue>
    </source>
</reference>
<name>A0A4Z2GAQ9_9TELE</name>
<keyword evidence="3" id="KW-1185">Reference proteome</keyword>
<comment type="caution">
    <text evidence="2">The sequence shown here is derived from an EMBL/GenBank/DDBJ whole genome shotgun (WGS) entry which is preliminary data.</text>
</comment>
<feature type="compositionally biased region" description="Polar residues" evidence="1">
    <location>
        <begin position="119"/>
        <end position="130"/>
    </location>
</feature>
<dbReference type="AlphaFoldDB" id="A0A4Z2GAQ9"/>
<sequence>MVLVSLSAVTVGLGEHEYLTAKRSRCSSSVCMRCLRRTTSACAGIESPHELLSGAERLKADAPPLPNGANRRFLHLFNLDHTGETSRKMLEPSRAPKSLPDADCDSEREYTNTRRYVATQEQPQYHTASSRKGVGHIYRARKPKHSSRMNSEGKRPGSRRSPEASPARRGALTRGSKMSSSPPSGRSAGIQGSVALRDINTSGAAGATILPFTAGEGDKRALTKGKRGERVRGLARLHSPQADSPVYRYSTSR</sequence>
<protein>
    <submittedName>
        <fullName evidence="2">Uncharacterized protein</fullName>
    </submittedName>
</protein>
<evidence type="ECO:0000256" key="1">
    <source>
        <dbReference type="SAM" id="MobiDB-lite"/>
    </source>
</evidence>
<feature type="compositionally biased region" description="Basic and acidic residues" evidence="1">
    <location>
        <begin position="216"/>
        <end position="232"/>
    </location>
</feature>
<feature type="region of interest" description="Disordered" evidence="1">
    <location>
        <begin position="206"/>
        <end position="253"/>
    </location>
</feature>
<proteinExistence type="predicted"/>
<organism evidence="2 3">
    <name type="scientific">Liparis tanakae</name>
    <name type="common">Tanaka's snailfish</name>
    <dbReference type="NCBI Taxonomy" id="230148"/>
    <lineage>
        <taxon>Eukaryota</taxon>
        <taxon>Metazoa</taxon>
        <taxon>Chordata</taxon>
        <taxon>Craniata</taxon>
        <taxon>Vertebrata</taxon>
        <taxon>Euteleostomi</taxon>
        <taxon>Actinopterygii</taxon>
        <taxon>Neopterygii</taxon>
        <taxon>Teleostei</taxon>
        <taxon>Neoteleostei</taxon>
        <taxon>Acanthomorphata</taxon>
        <taxon>Eupercaria</taxon>
        <taxon>Perciformes</taxon>
        <taxon>Cottioidei</taxon>
        <taxon>Cottales</taxon>
        <taxon>Liparidae</taxon>
        <taxon>Liparis</taxon>
    </lineage>
</organism>
<feature type="region of interest" description="Disordered" evidence="1">
    <location>
        <begin position="85"/>
        <end position="190"/>
    </location>
</feature>
<dbReference type="Proteomes" id="UP000314294">
    <property type="component" value="Unassembled WGS sequence"/>
</dbReference>
<feature type="compositionally biased region" description="Low complexity" evidence="1">
    <location>
        <begin position="163"/>
        <end position="187"/>
    </location>
</feature>
<accession>A0A4Z2GAQ9</accession>
<evidence type="ECO:0000313" key="3">
    <source>
        <dbReference type="Proteomes" id="UP000314294"/>
    </source>
</evidence>
<dbReference type="EMBL" id="SRLO01000609">
    <property type="protein sequence ID" value="TNN50687.1"/>
    <property type="molecule type" value="Genomic_DNA"/>
</dbReference>
<gene>
    <name evidence="2" type="ORF">EYF80_039137</name>
</gene>
<evidence type="ECO:0000313" key="2">
    <source>
        <dbReference type="EMBL" id="TNN50687.1"/>
    </source>
</evidence>
<feature type="compositionally biased region" description="Basic residues" evidence="1">
    <location>
        <begin position="138"/>
        <end position="147"/>
    </location>
</feature>